<dbReference type="AlphaFoldDB" id="A0A0K2S066"/>
<name>A0A0K2S066_9MICC</name>
<accession>A0A0K2S066</accession>
<protein>
    <submittedName>
        <fullName evidence="1">Uncharacterized protein</fullName>
    </submittedName>
</protein>
<evidence type="ECO:0000313" key="1">
    <source>
        <dbReference type="EMBL" id="BAS20459.1"/>
    </source>
</evidence>
<reference evidence="2" key="1">
    <citation type="submission" date="2015-08" db="EMBL/GenBank/DDBJ databases">
        <title>Complete genome sequence of Rothia mucilaginosa strain NUM-Rm6536.</title>
        <authorList>
            <person name="Nambu T."/>
        </authorList>
    </citation>
    <scope>NUCLEOTIDE SEQUENCE [LARGE SCALE GENOMIC DNA]</scope>
    <source>
        <strain evidence="2">NUM-Rm6536</strain>
    </source>
</reference>
<evidence type="ECO:0000313" key="2">
    <source>
        <dbReference type="Proteomes" id="UP000066203"/>
    </source>
</evidence>
<dbReference type="Proteomes" id="UP000066203">
    <property type="component" value="Chromosome"/>
</dbReference>
<organism evidence="1">
    <name type="scientific">Rothia mucilaginosa</name>
    <dbReference type="NCBI Taxonomy" id="43675"/>
    <lineage>
        <taxon>Bacteria</taxon>
        <taxon>Bacillati</taxon>
        <taxon>Actinomycetota</taxon>
        <taxon>Actinomycetes</taxon>
        <taxon>Micrococcales</taxon>
        <taxon>Micrococcaceae</taxon>
        <taxon>Rothia</taxon>
    </lineage>
</organism>
<proteinExistence type="predicted"/>
<dbReference type="EMBL" id="AP014938">
    <property type="protein sequence ID" value="BAS20459.1"/>
    <property type="molecule type" value="Genomic_DNA"/>
</dbReference>
<dbReference type="PATRIC" id="fig|43675.28.peg.1241"/>
<sequence>MHGADCGSYYRWVLPGCALAGESWPRGGIALLGSVSYRAPYLYQTPYLVYGLAVPGALSSAESGTGNVTNRHER</sequence>
<gene>
    <name evidence="1" type="ORF">RM6536_1212</name>
</gene>